<sequence>MRTYRQFAAVYDRLMEEMPYSEWMSFARRCWDKYGIPKTVVDLGCGTGNMAIPLARSGFSVFGIDLSSEMLSVARSKWDEPSSRGGYREEPGTIRWLQQDMRDWDLPEPVDAVISFCDCLNYLTEPQDVTATIRQTYKGLAPGGLFLFDVHSPKQLVRYADEQPFVYDEKDVAYLWTCDYDPQRMEIEHSLTFFIQEEAVLKSGFGGGPLYSRFEESHVQRAYDPDWIARQLTETGFELLHYVADFTWDKPNAESERLFYVARKPEK</sequence>
<evidence type="ECO:0000256" key="1">
    <source>
        <dbReference type="ARBA" id="ARBA00022679"/>
    </source>
</evidence>
<dbReference type="RefSeq" id="WP_232186049.1">
    <property type="nucleotide sequence ID" value="NZ_JAIOAP010000007.1"/>
</dbReference>
<gene>
    <name evidence="3" type="ORF">QJS35_15420</name>
</gene>
<organism evidence="3 4">
    <name type="scientific">Cohnella silvisoli</name>
    <dbReference type="NCBI Taxonomy" id="2873699"/>
    <lineage>
        <taxon>Bacteria</taxon>
        <taxon>Bacillati</taxon>
        <taxon>Bacillota</taxon>
        <taxon>Bacilli</taxon>
        <taxon>Bacillales</taxon>
        <taxon>Paenibacillaceae</taxon>
        <taxon>Cohnella</taxon>
    </lineage>
</organism>
<dbReference type="SUPFAM" id="SSF53335">
    <property type="entry name" value="S-adenosyl-L-methionine-dependent methyltransferases"/>
    <property type="match status" value="1"/>
</dbReference>
<feature type="domain" description="Methyltransferase" evidence="2">
    <location>
        <begin position="40"/>
        <end position="144"/>
    </location>
</feature>
<keyword evidence="3" id="KW-0489">Methyltransferase</keyword>
<dbReference type="InterPro" id="IPR029063">
    <property type="entry name" value="SAM-dependent_MTases_sf"/>
</dbReference>
<dbReference type="Proteomes" id="UP001493487">
    <property type="component" value="Unassembled WGS sequence"/>
</dbReference>
<dbReference type="GO" id="GO:0008168">
    <property type="term" value="F:methyltransferase activity"/>
    <property type="evidence" value="ECO:0007669"/>
    <property type="project" value="UniProtKB-KW"/>
</dbReference>
<proteinExistence type="predicted"/>
<keyword evidence="1 3" id="KW-0808">Transferase</keyword>
<dbReference type="PANTHER" id="PTHR43861">
    <property type="entry name" value="TRANS-ACONITATE 2-METHYLTRANSFERASE-RELATED"/>
    <property type="match status" value="1"/>
</dbReference>
<dbReference type="Gene3D" id="3.40.50.150">
    <property type="entry name" value="Vaccinia Virus protein VP39"/>
    <property type="match status" value="1"/>
</dbReference>
<comment type="caution">
    <text evidence="3">The sequence shown here is derived from an EMBL/GenBank/DDBJ whole genome shotgun (WGS) entry which is preliminary data.</text>
</comment>
<dbReference type="InterPro" id="IPR041698">
    <property type="entry name" value="Methyltransf_25"/>
</dbReference>
<dbReference type="Gene3D" id="2.20.25.110">
    <property type="entry name" value="S-adenosyl-L-methionine-dependent methyltransferases"/>
    <property type="match status" value="1"/>
</dbReference>
<reference evidence="3 4" key="1">
    <citation type="journal article" date="2023" name="Genome Announc.">
        <title>Pan-Genome Analyses of the Genus Cohnella and Proposal of the Novel Species Cohnella silvisoli sp. nov., Isolated from Forest Soil.</title>
        <authorList>
            <person name="Wang C."/>
            <person name="Mao L."/>
            <person name="Bao G."/>
            <person name="Zhu H."/>
        </authorList>
    </citation>
    <scope>NUCLEOTIDE SEQUENCE [LARGE SCALE GENOMIC DNA]</scope>
    <source>
        <strain evidence="3 4">NL03-T5-1</strain>
    </source>
</reference>
<keyword evidence="4" id="KW-1185">Reference proteome</keyword>
<protein>
    <submittedName>
        <fullName evidence="3">Class I SAM-dependent methyltransferase</fullName>
        <ecNumber evidence="3">2.1.-.-</ecNumber>
    </submittedName>
</protein>
<evidence type="ECO:0000313" key="3">
    <source>
        <dbReference type="EMBL" id="MEQ4483785.1"/>
    </source>
</evidence>
<dbReference type="Pfam" id="PF13649">
    <property type="entry name" value="Methyltransf_25"/>
    <property type="match status" value="1"/>
</dbReference>
<dbReference type="GO" id="GO:0032259">
    <property type="term" value="P:methylation"/>
    <property type="evidence" value="ECO:0007669"/>
    <property type="project" value="UniProtKB-KW"/>
</dbReference>
<dbReference type="CDD" id="cd02440">
    <property type="entry name" value="AdoMet_MTases"/>
    <property type="match status" value="1"/>
</dbReference>
<accession>A0ABV1KUI3</accession>
<evidence type="ECO:0000259" key="2">
    <source>
        <dbReference type="Pfam" id="PF13649"/>
    </source>
</evidence>
<dbReference type="EMBL" id="JASKHM010000008">
    <property type="protein sequence ID" value="MEQ4483785.1"/>
    <property type="molecule type" value="Genomic_DNA"/>
</dbReference>
<name>A0ABV1KUI3_9BACL</name>
<dbReference type="EC" id="2.1.-.-" evidence="3"/>
<evidence type="ECO:0000313" key="4">
    <source>
        <dbReference type="Proteomes" id="UP001493487"/>
    </source>
</evidence>